<dbReference type="Pfam" id="PF00771">
    <property type="entry name" value="FHIPEP"/>
    <property type="match status" value="1"/>
</dbReference>
<dbReference type="Gene3D" id="3.40.50.12790">
    <property type="entry name" value="FHIPEP family, domain 4"/>
    <property type="match status" value="1"/>
</dbReference>
<keyword evidence="5" id="KW-0997">Cell inner membrane</keyword>
<dbReference type="Gene3D" id="1.10.8.540">
    <property type="entry name" value="FHIPEP family, domain 3"/>
    <property type="match status" value="1"/>
</dbReference>
<dbReference type="PANTHER" id="PTHR30161">
    <property type="entry name" value="FLAGELLAR EXPORT PROTEIN, MEMBRANE FLHA SUBUNIT-RELATED"/>
    <property type="match status" value="1"/>
</dbReference>
<dbReference type="PANTHER" id="PTHR30161:SF3">
    <property type="entry name" value="SECRETION SYSTEM APPARATUS PROTEIN SSAV"/>
    <property type="match status" value="1"/>
</dbReference>
<feature type="transmembrane region" description="Helical" evidence="9">
    <location>
        <begin position="47"/>
        <end position="66"/>
    </location>
</feature>
<reference evidence="10 11" key="1">
    <citation type="submission" date="2019-08" db="EMBL/GenBank/DDBJ databases">
        <authorList>
            <person name="Peeters C."/>
        </authorList>
    </citation>
    <scope>NUCLEOTIDE SEQUENCE [LARGE SCALE GENOMIC DNA]</scope>
    <source>
        <strain evidence="10 11">LMG 31116</strain>
    </source>
</reference>
<dbReference type="RefSeq" id="WP_150565597.1">
    <property type="nucleotide sequence ID" value="NZ_CABPSD010000002.1"/>
</dbReference>
<comment type="similarity">
    <text evidence="2">Belongs to the FHIPEP (flagella/HR/invasion proteins export pore) family.</text>
</comment>
<sequence length="694" mass="74689">MTRTSRTSRIGDWLRAAAGRQDIVLAALLLVTVLMIIIPMPPSVMDLLIALNLGVSLLLLMVALYINEPLDFSAFPSVLLMTTLFRLGLTISTSRLILLHADAGDIVYTFGDFAAGGNIVVGMIVFLIITIVNFIVITKGSERVAEVGARFSLDGMPGKQMSIDGDLRAGTIDAAEAKRLRRIVQKESQFYGAMDGAMKFVKGDAIAGLVIIVVNLLGGIGVGVFMRGMSAGDAAAIYAILSIGDGLVSQIPALLISVTAGIIVTRVPGEHRRNLARELTDQLAAQPRSLTLAAVVMLLFGLIPGFPMHYFLMLAALAGGGAWWVGRRQRAAAAAHAEPGGASHAKAGRPGAQPLLVLVGAGLADSGGGIATLIARIDALRHEKFEQFGVPMPEVAVVVDAALADDTLDIQLYHESVMTLGVMPGEALAQHDVAHPIPALRGLTAGAPRETPLPFGGQGLFWLDDAQRVMWQGQGGAVLEGADRVAHCVSLVIDAHAADFLGVQEARYLMDGMEDRYGELVKELQRQLPISRTAEVLQRLVAEGVSIRDLRRVFEALIEWAPRERDQIMLTEYVRLSLRRHITRRFRRGAEHITGWNVGRGIEDTVRAAVRQTSSGSYADLSPEQTDAILEAVDGAMHSHDGTPAVLLTAMDVRRFVRKLIERERADLPVLSFQEVADEPHVRVLGTIDLQGAH</sequence>
<keyword evidence="7 9" id="KW-1133">Transmembrane helix</keyword>
<evidence type="ECO:0000313" key="11">
    <source>
        <dbReference type="Proteomes" id="UP000368474"/>
    </source>
</evidence>
<dbReference type="Proteomes" id="UP000368474">
    <property type="component" value="Unassembled WGS sequence"/>
</dbReference>
<dbReference type="InterPro" id="IPR042193">
    <property type="entry name" value="FHIPEP_3"/>
</dbReference>
<feature type="transmembrane region" description="Helical" evidence="9">
    <location>
        <begin position="205"/>
        <end position="225"/>
    </location>
</feature>
<protein>
    <submittedName>
        <fullName evidence="10">Secretion system apparatus protein SsaV</fullName>
    </submittedName>
</protein>
<organism evidence="10 11">
    <name type="scientific">Pandoraea morbifera</name>
    <dbReference type="NCBI Taxonomy" id="2508300"/>
    <lineage>
        <taxon>Bacteria</taxon>
        <taxon>Pseudomonadati</taxon>
        <taxon>Pseudomonadota</taxon>
        <taxon>Betaproteobacteria</taxon>
        <taxon>Burkholderiales</taxon>
        <taxon>Burkholderiaceae</taxon>
        <taxon>Pandoraea</taxon>
    </lineage>
</organism>
<feature type="transmembrane region" description="Helical" evidence="9">
    <location>
        <begin position="23"/>
        <end position="41"/>
    </location>
</feature>
<keyword evidence="6 9" id="KW-0812">Transmembrane</keyword>
<dbReference type="AlphaFoldDB" id="A0A5E4SIL1"/>
<comment type="subcellular location">
    <subcellularLocation>
        <location evidence="1">Cell inner membrane</location>
        <topology evidence="1">Multi-pass membrane protein</topology>
    </subcellularLocation>
</comment>
<evidence type="ECO:0000256" key="9">
    <source>
        <dbReference type="SAM" id="Phobius"/>
    </source>
</evidence>
<feature type="transmembrane region" description="Helical" evidence="9">
    <location>
        <begin position="113"/>
        <end position="136"/>
    </location>
</feature>
<keyword evidence="8 9" id="KW-0472">Membrane</keyword>
<name>A0A5E4SIL1_9BURK</name>
<evidence type="ECO:0000256" key="5">
    <source>
        <dbReference type="ARBA" id="ARBA00022519"/>
    </source>
</evidence>
<evidence type="ECO:0000256" key="1">
    <source>
        <dbReference type="ARBA" id="ARBA00004429"/>
    </source>
</evidence>
<dbReference type="Gene3D" id="3.40.30.60">
    <property type="entry name" value="FHIPEP family, domain 1"/>
    <property type="match status" value="1"/>
</dbReference>
<dbReference type="GO" id="GO:0005886">
    <property type="term" value="C:plasma membrane"/>
    <property type="evidence" value="ECO:0007669"/>
    <property type="project" value="UniProtKB-SubCell"/>
</dbReference>
<dbReference type="InterPro" id="IPR042196">
    <property type="entry name" value="FHIPEP_4"/>
</dbReference>
<feature type="transmembrane region" description="Helical" evidence="9">
    <location>
        <begin position="237"/>
        <end position="264"/>
    </location>
</feature>
<dbReference type="InterPro" id="IPR001712">
    <property type="entry name" value="T3SS_FHIPEP"/>
</dbReference>
<dbReference type="PRINTS" id="PR00949">
    <property type="entry name" value="TYPE3IMAPROT"/>
</dbReference>
<keyword evidence="3" id="KW-0813">Transport</keyword>
<dbReference type="EMBL" id="CABPSD010000002">
    <property type="protein sequence ID" value="VVD75125.1"/>
    <property type="molecule type" value="Genomic_DNA"/>
</dbReference>
<dbReference type="InterPro" id="IPR025505">
    <property type="entry name" value="FHIPEP_CS"/>
</dbReference>
<feature type="transmembrane region" description="Helical" evidence="9">
    <location>
        <begin position="78"/>
        <end position="101"/>
    </location>
</feature>
<evidence type="ECO:0000313" key="10">
    <source>
        <dbReference type="EMBL" id="VVD75125.1"/>
    </source>
</evidence>
<dbReference type="InterPro" id="IPR006302">
    <property type="entry name" value="T3SS_HrcV"/>
</dbReference>
<dbReference type="InterPro" id="IPR042194">
    <property type="entry name" value="FHIPEP_1"/>
</dbReference>
<evidence type="ECO:0000256" key="3">
    <source>
        <dbReference type="ARBA" id="ARBA00022448"/>
    </source>
</evidence>
<feature type="transmembrane region" description="Helical" evidence="9">
    <location>
        <begin position="285"/>
        <end position="303"/>
    </location>
</feature>
<dbReference type="PROSITE" id="PS00994">
    <property type="entry name" value="FHIPEP"/>
    <property type="match status" value="1"/>
</dbReference>
<evidence type="ECO:0000256" key="6">
    <source>
        <dbReference type="ARBA" id="ARBA00022692"/>
    </source>
</evidence>
<dbReference type="NCBIfam" id="TIGR01399">
    <property type="entry name" value="hrcV"/>
    <property type="match status" value="1"/>
</dbReference>
<dbReference type="PIRSF" id="PIRSF005419">
    <property type="entry name" value="FlhA"/>
    <property type="match status" value="1"/>
</dbReference>
<dbReference type="GO" id="GO:0009306">
    <property type="term" value="P:protein secretion"/>
    <property type="evidence" value="ECO:0007669"/>
    <property type="project" value="InterPro"/>
</dbReference>
<keyword evidence="11" id="KW-1185">Reference proteome</keyword>
<proteinExistence type="inferred from homology"/>
<evidence type="ECO:0000256" key="4">
    <source>
        <dbReference type="ARBA" id="ARBA00022475"/>
    </source>
</evidence>
<accession>A0A5E4SIL1</accession>
<keyword evidence="4" id="KW-1003">Cell membrane</keyword>
<gene>
    <name evidence="10" type="primary">ssaV</name>
    <name evidence="10" type="ORF">PMO31116_00798</name>
</gene>
<evidence type="ECO:0000256" key="7">
    <source>
        <dbReference type="ARBA" id="ARBA00022989"/>
    </source>
</evidence>
<evidence type="ECO:0000256" key="8">
    <source>
        <dbReference type="ARBA" id="ARBA00023136"/>
    </source>
</evidence>
<evidence type="ECO:0000256" key="2">
    <source>
        <dbReference type="ARBA" id="ARBA00008835"/>
    </source>
</evidence>